<evidence type="ECO:0000259" key="6">
    <source>
        <dbReference type="PROSITE" id="PS51194"/>
    </source>
</evidence>
<dbReference type="PROSITE" id="PS51194">
    <property type="entry name" value="HELICASE_CTER"/>
    <property type="match status" value="1"/>
</dbReference>
<evidence type="ECO:0000256" key="1">
    <source>
        <dbReference type="ARBA" id="ARBA00022741"/>
    </source>
</evidence>
<gene>
    <name evidence="7" type="ORF">KUF71_020102</name>
</gene>
<dbReference type="GO" id="GO:0005737">
    <property type="term" value="C:cytoplasm"/>
    <property type="evidence" value="ECO:0007669"/>
    <property type="project" value="TreeGrafter"/>
</dbReference>
<accession>A0AAE1GWY5</accession>
<dbReference type="SUPFAM" id="SSF52540">
    <property type="entry name" value="P-loop containing nucleoside triphosphate hydrolases"/>
    <property type="match status" value="1"/>
</dbReference>
<dbReference type="SMART" id="SM00490">
    <property type="entry name" value="HELICc"/>
    <property type="match status" value="1"/>
</dbReference>
<name>A0AAE1GWY5_9NEOP</name>
<dbReference type="PANTHER" id="PTHR18934">
    <property type="entry name" value="ATP-DEPENDENT RNA HELICASE"/>
    <property type="match status" value="1"/>
</dbReference>
<dbReference type="AlphaFoldDB" id="A0AAE1GWY5"/>
<dbReference type="Gene3D" id="3.40.50.300">
    <property type="entry name" value="P-loop containing nucleotide triphosphate hydrolases"/>
    <property type="match status" value="2"/>
</dbReference>
<dbReference type="InterPro" id="IPR027417">
    <property type="entry name" value="P-loop_NTPase"/>
</dbReference>
<dbReference type="Gene3D" id="1.20.120.1080">
    <property type="match status" value="1"/>
</dbReference>
<dbReference type="GO" id="GO:0003724">
    <property type="term" value="F:RNA helicase activity"/>
    <property type="evidence" value="ECO:0007669"/>
    <property type="project" value="TreeGrafter"/>
</dbReference>
<dbReference type="InterPro" id="IPR011545">
    <property type="entry name" value="DEAD/DEAH_box_helicase_dom"/>
</dbReference>
<dbReference type="SMART" id="SM00487">
    <property type="entry name" value="DEXDc"/>
    <property type="match status" value="1"/>
</dbReference>
<dbReference type="GO" id="GO:0005634">
    <property type="term" value="C:nucleus"/>
    <property type="evidence" value="ECO:0007669"/>
    <property type="project" value="TreeGrafter"/>
</dbReference>
<keyword evidence="4" id="KW-0067">ATP-binding</keyword>
<dbReference type="Proteomes" id="UP001219518">
    <property type="component" value="Unassembled WGS sequence"/>
</dbReference>
<feature type="domain" description="Helicase C-terminal" evidence="6">
    <location>
        <begin position="478"/>
        <end position="648"/>
    </location>
</feature>
<evidence type="ECO:0000256" key="3">
    <source>
        <dbReference type="ARBA" id="ARBA00022806"/>
    </source>
</evidence>
<evidence type="ECO:0000259" key="5">
    <source>
        <dbReference type="PROSITE" id="PS51192"/>
    </source>
</evidence>
<keyword evidence="2" id="KW-0378">Hydrolase</keyword>
<dbReference type="CDD" id="cd18791">
    <property type="entry name" value="SF2_C_RHA"/>
    <property type="match status" value="1"/>
</dbReference>
<keyword evidence="8" id="KW-1185">Reference proteome</keyword>
<dbReference type="PANTHER" id="PTHR18934:SF257">
    <property type="entry name" value="ATP-DEPENDENT RNA HELICASE DHX30"/>
    <property type="match status" value="1"/>
</dbReference>
<dbReference type="GO" id="GO:0016787">
    <property type="term" value="F:hydrolase activity"/>
    <property type="evidence" value="ECO:0007669"/>
    <property type="project" value="UniProtKB-KW"/>
</dbReference>
<dbReference type="PROSITE" id="PS51192">
    <property type="entry name" value="HELICASE_ATP_BIND_1"/>
    <property type="match status" value="1"/>
</dbReference>
<evidence type="ECO:0000313" key="8">
    <source>
        <dbReference type="Proteomes" id="UP001219518"/>
    </source>
</evidence>
<dbReference type="EMBL" id="JAHWGI010000150">
    <property type="protein sequence ID" value="KAK3910333.1"/>
    <property type="molecule type" value="Genomic_DNA"/>
</dbReference>
<organism evidence="7 8">
    <name type="scientific">Frankliniella fusca</name>
    <dbReference type="NCBI Taxonomy" id="407009"/>
    <lineage>
        <taxon>Eukaryota</taxon>
        <taxon>Metazoa</taxon>
        <taxon>Ecdysozoa</taxon>
        <taxon>Arthropoda</taxon>
        <taxon>Hexapoda</taxon>
        <taxon>Insecta</taxon>
        <taxon>Pterygota</taxon>
        <taxon>Neoptera</taxon>
        <taxon>Paraneoptera</taxon>
        <taxon>Thysanoptera</taxon>
        <taxon>Terebrantia</taxon>
        <taxon>Thripoidea</taxon>
        <taxon>Thripidae</taxon>
        <taxon>Frankliniella</taxon>
    </lineage>
</organism>
<protein>
    <submittedName>
        <fullName evidence="7">ATP-dependent RNA helicase DHX30</fullName>
    </submittedName>
</protein>
<evidence type="ECO:0000256" key="2">
    <source>
        <dbReference type="ARBA" id="ARBA00022801"/>
    </source>
</evidence>
<evidence type="ECO:0000313" key="7">
    <source>
        <dbReference type="EMBL" id="KAK3910333.1"/>
    </source>
</evidence>
<dbReference type="Pfam" id="PF00271">
    <property type="entry name" value="Helicase_C"/>
    <property type="match status" value="1"/>
</dbReference>
<evidence type="ECO:0000256" key="4">
    <source>
        <dbReference type="ARBA" id="ARBA00022840"/>
    </source>
</evidence>
<reference evidence="7" key="1">
    <citation type="submission" date="2021-07" db="EMBL/GenBank/DDBJ databases">
        <authorList>
            <person name="Catto M.A."/>
            <person name="Jacobson A."/>
            <person name="Kennedy G."/>
            <person name="Labadie P."/>
            <person name="Hunt B.G."/>
            <person name="Srinivasan R."/>
        </authorList>
    </citation>
    <scope>NUCLEOTIDE SEQUENCE</scope>
    <source>
        <strain evidence="7">PL_HMW_Pooled</strain>
        <tissue evidence="7">Head</tissue>
    </source>
</reference>
<dbReference type="Pfam" id="PF00270">
    <property type="entry name" value="DEAD"/>
    <property type="match status" value="1"/>
</dbReference>
<keyword evidence="3 7" id="KW-0347">Helicase</keyword>
<sequence>MCSLLFHPVKHRNLLGKCVILTQLRAESSFHHLRSCHLLLNCHASSLSHISKTFLQAQYLHPKQQCYTSSKVLHALDTISKAEIFLRPVVALHNLNQRLHSILGFSASQREKFKKISSGYVCELEITWPEPLTFSATAKRKSVARAQASLQALNWLHSHNFIDDDATPVFQDLANSINKVQINLDESAVSGIQDVLKVHSEKVLPILSKMSYRVNTAQDEYSHPTLGKQFPTSEELSSWNEELIKSRPKRKQQVEPVLPIENYREEILEYITKNRVTILKGETGCGKTTKVPQFILDEAIDTGQGAYCNIAVIQPRRLTTLENAKYVAKKRGENVGQSIGFSVKMATKLPSVLGGSITFMTGMKFAHKFTDNPALQGISHVVLDEVHLRDIGTDLVMTLLKQAMMVNKELRVIIMSATVDTTMFQTYFECFGNVQICTVPGRTFPVKMHFLNDLPQNLVTYQKEMEHENAELKVDFEQARRVISWIHKTKPDGGILVFVSGWNEMVELQKLLAREKNLLIIPVHSMFRDSSRAFEPASRGQRKVILATNIAETSLTFPDIVYVVDCGIHKKPKRNVLSPGGWSTVRMNTEWVTKANVTQRKGRAGRVQPGESFHLFTKETFSNMENYELPSILTESLEYLVLSIKMVNPGIKANDLLKQFPTPPSERDVRHAVHTLQSVSLLSSYDEKPTPLAVAAMRLSSSLPSALALIYSSIFRCFHKTLGIIAAEEAPLMLSSRREEAETRKTYERSFKAGYHESSDHLAKGCAISDPENQSASFKQTRVLKRFLDKQIKSMTATFDDFTLNENCNEELVLSILLNCYGSLLVKSHGKSMKVFLQDKSGIPALVKSSSINSKYQKLSSPFLIYLAGHVVRGNLLATSDTSVISPLSVLLFLPVYFKTKEVEPGRVEIKAWHKNGLCLSLQMDHYRHIMGLKQALRDCVNYFVIAEALNQPDENYEQMCDFRDQLIQCVSRGLAGKQ</sequence>
<reference evidence="7" key="2">
    <citation type="journal article" date="2023" name="BMC Genomics">
        <title>Pest status, molecular evolution, and epigenetic factors derived from the genome assembly of Frankliniella fusca, a thysanopteran phytovirus vector.</title>
        <authorList>
            <person name="Catto M.A."/>
            <person name="Labadie P.E."/>
            <person name="Jacobson A.L."/>
            <person name="Kennedy G.G."/>
            <person name="Srinivasan R."/>
            <person name="Hunt B.G."/>
        </authorList>
    </citation>
    <scope>NUCLEOTIDE SEQUENCE</scope>
    <source>
        <strain evidence="7">PL_HMW_Pooled</strain>
    </source>
</reference>
<dbReference type="GO" id="GO:0005524">
    <property type="term" value="F:ATP binding"/>
    <property type="evidence" value="ECO:0007669"/>
    <property type="project" value="UniProtKB-KW"/>
</dbReference>
<dbReference type="Gene3D" id="3.30.160.20">
    <property type="match status" value="1"/>
</dbReference>
<feature type="domain" description="Helicase ATP-binding" evidence="5">
    <location>
        <begin position="268"/>
        <end position="437"/>
    </location>
</feature>
<dbReference type="GO" id="GO:0002151">
    <property type="term" value="F:G-quadruplex RNA binding"/>
    <property type="evidence" value="ECO:0007669"/>
    <property type="project" value="TreeGrafter"/>
</dbReference>
<dbReference type="InterPro" id="IPR001650">
    <property type="entry name" value="Helicase_C-like"/>
</dbReference>
<proteinExistence type="predicted"/>
<keyword evidence="1" id="KW-0547">Nucleotide-binding</keyword>
<dbReference type="InterPro" id="IPR014001">
    <property type="entry name" value="Helicase_ATP-bd"/>
</dbReference>
<dbReference type="GO" id="GO:0003678">
    <property type="term" value="F:DNA helicase activity"/>
    <property type="evidence" value="ECO:0007669"/>
    <property type="project" value="TreeGrafter"/>
</dbReference>
<comment type="caution">
    <text evidence="7">The sequence shown here is derived from an EMBL/GenBank/DDBJ whole genome shotgun (WGS) entry which is preliminary data.</text>
</comment>